<feature type="region of interest" description="Disordered" evidence="1">
    <location>
        <begin position="127"/>
        <end position="152"/>
    </location>
</feature>
<dbReference type="Proteomes" id="UP000033514">
    <property type="component" value="Unassembled WGS sequence"/>
</dbReference>
<dbReference type="InterPro" id="IPR007313">
    <property type="entry name" value="FxsA"/>
</dbReference>
<accession>A0A0F5L9S9</accession>
<dbReference type="STRING" id="361041.VW35_10025"/>
<keyword evidence="4" id="KW-1185">Reference proteome</keyword>
<keyword evidence="2" id="KW-1133">Transmembrane helix</keyword>
<feature type="transmembrane region" description="Helical" evidence="2">
    <location>
        <begin position="33"/>
        <end position="55"/>
    </location>
</feature>
<dbReference type="PANTHER" id="PTHR35335:SF1">
    <property type="entry name" value="UPF0716 PROTEIN FXSA"/>
    <property type="match status" value="1"/>
</dbReference>
<dbReference type="RefSeq" id="WP_046143055.1">
    <property type="nucleotide sequence ID" value="NZ_LAJG01000021.1"/>
</dbReference>
<feature type="transmembrane region" description="Helical" evidence="2">
    <location>
        <begin position="7"/>
        <end position="27"/>
    </location>
</feature>
<feature type="compositionally biased region" description="Acidic residues" evidence="1">
    <location>
        <begin position="143"/>
        <end position="152"/>
    </location>
</feature>
<evidence type="ECO:0000256" key="2">
    <source>
        <dbReference type="SAM" id="Phobius"/>
    </source>
</evidence>
<dbReference type="GO" id="GO:0016020">
    <property type="term" value="C:membrane"/>
    <property type="evidence" value="ECO:0007669"/>
    <property type="project" value="InterPro"/>
</dbReference>
<evidence type="ECO:0000313" key="3">
    <source>
        <dbReference type="EMBL" id="KKB78964.1"/>
    </source>
</evidence>
<comment type="caution">
    <text evidence="3">The sequence shown here is derived from an EMBL/GenBank/DDBJ whole genome shotgun (WGS) entry which is preliminary data.</text>
</comment>
<dbReference type="Pfam" id="PF04186">
    <property type="entry name" value="FxsA"/>
    <property type="match status" value="1"/>
</dbReference>
<evidence type="ECO:0000256" key="1">
    <source>
        <dbReference type="SAM" id="MobiDB-lite"/>
    </source>
</evidence>
<evidence type="ECO:0008006" key="5">
    <source>
        <dbReference type="Google" id="ProtNLM"/>
    </source>
</evidence>
<name>A0A0F5L9S9_9HYPH</name>
<reference evidence="3 4" key="1">
    <citation type="submission" date="2015-03" db="EMBL/GenBank/DDBJ databases">
        <authorList>
            <person name="Hassan Y.I."/>
            <person name="Lepp D."/>
            <person name="Zhou T."/>
        </authorList>
    </citation>
    <scope>NUCLEOTIDE SEQUENCE [LARGE SCALE GENOMIC DNA]</scope>
    <source>
        <strain evidence="3 4">GH2-10</strain>
    </source>
</reference>
<dbReference type="PATRIC" id="fig|361041.3.peg.1363"/>
<keyword evidence="2" id="KW-0472">Membrane</keyword>
<dbReference type="PANTHER" id="PTHR35335">
    <property type="entry name" value="UPF0716 PROTEIN FXSA"/>
    <property type="match status" value="1"/>
</dbReference>
<dbReference type="EMBL" id="LAJG01000021">
    <property type="protein sequence ID" value="KKB78964.1"/>
    <property type="molecule type" value="Genomic_DNA"/>
</dbReference>
<keyword evidence="2" id="KW-0812">Transmembrane</keyword>
<sequence>MLRFIPILFLALPLVEIALFIVVGRAIGVVTTLGLVVLAVVLGVLLLRQQGLSVLNRMRSNMQTGTLPGQTLFDGMVLAIAAVLLIIPGFFGDIVALTLLIPPVRHWLYRAMTRNMTVVQTTTTYRSADPGEQHHLNRPQTIDLDEDDWQRK</sequence>
<evidence type="ECO:0000313" key="4">
    <source>
        <dbReference type="Proteomes" id="UP000033514"/>
    </source>
</evidence>
<dbReference type="NCBIfam" id="NF008528">
    <property type="entry name" value="PRK11463.1-2"/>
    <property type="match status" value="1"/>
</dbReference>
<proteinExistence type="predicted"/>
<gene>
    <name evidence="3" type="ORF">VW35_10025</name>
</gene>
<dbReference type="AlphaFoldDB" id="A0A0F5L9S9"/>
<organism evidence="3 4">
    <name type="scientific">Devosia soli</name>
    <dbReference type="NCBI Taxonomy" id="361041"/>
    <lineage>
        <taxon>Bacteria</taxon>
        <taxon>Pseudomonadati</taxon>
        <taxon>Pseudomonadota</taxon>
        <taxon>Alphaproteobacteria</taxon>
        <taxon>Hyphomicrobiales</taxon>
        <taxon>Devosiaceae</taxon>
        <taxon>Devosia</taxon>
    </lineage>
</organism>
<feature type="transmembrane region" description="Helical" evidence="2">
    <location>
        <begin position="76"/>
        <end position="101"/>
    </location>
</feature>
<protein>
    <recommendedName>
        <fullName evidence="5">Exclusion suppressor FxsA</fullName>
    </recommendedName>
</protein>